<dbReference type="Proteomes" id="UP000619376">
    <property type="component" value="Unassembled WGS sequence"/>
</dbReference>
<organism evidence="3 4">
    <name type="scientific">Deinococcus metalli</name>
    <dbReference type="NCBI Taxonomy" id="1141878"/>
    <lineage>
        <taxon>Bacteria</taxon>
        <taxon>Thermotogati</taxon>
        <taxon>Deinococcota</taxon>
        <taxon>Deinococci</taxon>
        <taxon>Deinococcales</taxon>
        <taxon>Deinococcaceae</taxon>
        <taxon>Deinococcus</taxon>
    </lineage>
</organism>
<reference evidence="2" key="1">
    <citation type="journal article" date="2014" name="Int. J. Syst. Evol. Microbiol.">
        <title>Complete genome of a new Firmicutes species belonging to the dominant human colonic microbiota ('Ruminococcus bicirculans') reveals two chromosomes and a selective capacity to utilize plant glucans.</title>
        <authorList>
            <consortium name="NISC Comparative Sequencing Program"/>
            <person name="Wegmann U."/>
            <person name="Louis P."/>
            <person name="Goesmann A."/>
            <person name="Henrissat B."/>
            <person name="Duncan S.H."/>
            <person name="Flint H.J."/>
        </authorList>
    </citation>
    <scope>NUCLEOTIDE SEQUENCE</scope>
    <source>
        <strain evidence="2">CGMCC 1.18437</strain>
    </source>
</reference>
<dbReference type="InterPro" id="IPR004360">
    <property type="entry name" value="Glyas_Fos-R_dOase_dom"/>
</dbReference>
<dbReference type="InterPro" id="IPR052537">
    <property type="entry name" value="Extradiol_RC_dioxygenase"/>
</dbReference>
<dbReference type="InterPro" id="IPR029068">
    <property type="entry name" value="Glyas_Bleomycin-R_OHBP_Dase"/>
</dbReference>
<dbReference type="EMBL" id="JACHFK010000007">
    <property type="protein sequence ID" value="MBB5377575.1"/>
    <property type="molecule type" value="Genomic_DNA"/>
</dbReference>
<proteinExistence type="predicted"/>
<dbReference type="CDD" id="cd08347">
    <property type="entry name" value="PcpA_C_like"/>
    <property type="match status" value="1"/>
</dbReference>
<dbReference type="PROSITE" id="PS51819">
    <property type="entry name" value="VOC"/>
    <property type="match status" value="2"/>
</dbReference>
<evidence type="ECO:0000259" key="1">
    <source>
        <dbReference type="PROSITE" id="PS51819"/>
    </source>
</evidence>
<dbReference type="InterPro" id="IPR037523">
    <property type="entry name" value="VOC_core"/>
</dbReference>
<dbReference type="AlphaFoldDB" id="A0A7W8KGB7"/>
<keyword evidence="5" id="KW-1185">Reference proteome</keyword>
<evidence type="ECO:0000313" key="5">
    <source>
        <dbReference type="Proteomes" id="UP000619376"/>
    </source>
</evidence>
<dbReference type="PANTHER" id="PTHR36110">
    <property type="entry name" value="RING-CLEAVING DIOXYGENASE MHQE-RELATED"/>
    <property type="match status" value="1"/>
</dbReference>
<evidence type="ECO:0000313" key="2">
    <source>
        <dbReference type="EMBL" id="GHF51471.1"/>
    </source>
</evidence>
<dbReference type="PANTHER" id="PTHR36110:SF4">
    <property type="entry name" value="RING-CLEAVING DIOXYGENASE MHQA-RELATED"/>
    <property type="match status" value="1"/>
</dbReference>
<comment type="caution">
    <text evidence="3">The sequence shown here is derived from an EMBL/GenBank/DDBJ whole genome shotgun (WGS) entry which is preliminary data.</text>
</comment>
<dbReference type="Proteomes" id="UP000539473">
    <property type="component" value="Unassembled WGS sequence"/>
</dbReference>
<accession>A0A7W8KGB7</accession>
<feature type="domain" description="VOC" evidence="1">
    <location>
        <begin position="155"/>
        <end position="283"/>
    </location>
</feature>
<reference evidence="5" key="2">
    <citation type="journal article" date="2019" name="Int. J. Syst. Evol. Microbiol.">
        <title>The Global Catalogue of Microorganisms (GCM) 10K type strain sequencing project: providing services to taxonomists for standard genome sequencing and annotation.</title>
        <authorList>
            <consortium name="The Broad Institute Genomics Platform"/>
            <consortium name="The Broad Institute Genome Sequencing Center for Infectious Disease"/>
            <person name="Wu L."/>
            <person name="Ma J."/>
        </authorList>
    </citation>
    <scope>NUCLEOTIDE SEQUENCE [LARGE SCALE GENOMIC DNA]</scope>
    <source>
        <strain evidence="5">CGMCC 1.18437</strain>
    </source>
</reference>
<dbReference type="SUPFAM" id="SSF54593">
    <property type="entry name" value="Glyoxalase/Bleomycin resistance protein/Dihydroxybiphenyl dioxygenase"/>
    <property type="match status" value="1"/>
</dbReference>
<evidence type="ECO:0000313" key="4">
    <source>
        <dbReference type="Proteomes" id="UP000539473"/>
    </source>
</evidence>
<evidence type="ECO:0000313" key="3">
    <source>
        <dbReference type="EMBL" id="MBB5377575.1"/>
    </source>
</evidence>
<reference evidence="3 4" key="3">
    <citation type="submission" date="2020-08" db="EMBL/GenBank/DDBJ databases">
        <title>Genomic Encyclopedia of Type Strains, Phase IV (KMG-IV): sequencing the most valuable type-strain genomes for metagenomic binning, comparative biology and taxonomic classification.</title>
        <authorList>
            <person name="Goeker M."/>
        </authorList>
    </citation>
    <scope>NUCLEOTIDE SEQUENCE [LARGE SCALE GENOMIC DNA]</scope>
    <source>
        <strain evidence="3 4">DSM 27521</strain>
    </source>
</reference>
<sequence length="321" mass="36123">MTLHLTGFHHLTAVSGDIRENKRFYTQDLGMRLVKRSVNQDDVSAYHLFYADNVGHPGTDITFFDWNVPRERRGNHTVTRTGLRVRNEASLTYWQERLAALNVRHGEIVERDGRAVLDFEDHEGQRLMLVTDGGAGDPPTPWPDSPVPAEHQIRGLGAITMTVPNLRNTDLVLQRVMNLRPVREYPDPESPAHTVHVYEMGEGGGGPHAELHVAVRPDLPAATPGAGGVHHVAFRTPTEEQYHAWTEHFQHFGLRTSGEVDRYWFRSLYVREPNGILYEIATDGPGFGVDEDMTTLGEKIVLAPFLEPRRAQIVANLKPID</sequence>
<name>A0A7W8KGB7_9DEIO</name>
<dbReference type="RefSeq" id="WP_184113256.1">
    <property type="nucleotide sequence ID" value="NZ_BNAJ01000007.1"/>
</dbReference>
<gene>
    <name evidence="2" type="ORF">GCM10017781_30030</name>
    <name evidence="3" type="ORF">HNQ07_003067</name>
</gene>
<dbReference type="EMBL" id="BNAJ01000007">
    <property type="protein sequence ID" value="GHF51471.1"/>
    <property type="molecule type" value="Genomic_DNA"/>
</dbReference>
<reference evidence="2" key="4">
    <citation type="submission" date="2024-05" db="EMBL/GenBank/DDBJ databases">
        <authorList>
            <person name="Sun Q."/>
            <person name="Zhou Y."/>
        </authorList>
    </citation>
    <scope>NUCLEOTIDE SEQUENCE</scope>
    <source>
        <strain evidence="2">CGMCC 1.18437</strain>
    </source>
</reference>
<dbReference type="Gene3D" id="3.10.180.10">
    <property type="entry name" value="2,3-Dihydroxybiphenyl 1,2-Dioxygenase, domain 1"/>
    <property type="match status" value="2"/>
</dbReference>
<feature type="domain" description="VOC" evidence="1">
    <location>
        <begin position="7"/>
        <end position="132"/>
    </location>
</feature>
<protein>
    <submittedName>
        <fullName evidence="2 3">Glyoxalase</fullName>
    </submittedName>
</protein>
<dbReference type="Pfam" id="PF00903">
    <property type="entry name" value="Glyoxalase"/>
    <property type="match status" value="2"/>
</dbReference>